<dbReference type="OrthoDB" id="9795789at2"/>
<dbReference type="RefSeq" id="WP_011700184.1">
    <property type="nucleotide sequence ID" value="NC_008554.1"/>
</dbReference>
<dbReference type="InParanoid" id="A0LNQ7"/>
<evidence type="ECO:0000313" key="4">
    <source>
        <dbReference type="EMBL" id="ABK19059.1"/>
    </source>
</evidence>
<dbReference type="InterPro" id="IPR052562">
    <property type="entry name" value="Ketohexokinase-related"/>
</dbReference>
<dbReference type="PRINTS" id="PR00990">
    <property type="entry name" value="RIBOKINASE"/>
</dbReference>
<feature type="domain" description="Carbohydrate kinase PfkB" evidence="3">
    <location>
        <begin position="2"/>
        <end position="282"/>
    </location>
</feature>
<name>A0LNQ7_SYNFM</name>
<dbReference type="Proteomes" id="UP000001784">
    <property type="component" value="Chromosome"/>
</dbReference>
<dbReference type="Pfam" id="PF00294">
    <property type="entry name" value="PfkB"/>
    <property type="match status" value="1"/>
</dbReference>
<dbReference type="PANTHER" id="PTHR42774">
    <property type="entry name" value="PHOSPHOTRANSFERASE SYSTEM TRANSPORT PROTEIN"/>
    <property type="match status" value="1"/>
</dbReference>
<sequence length="298" mass="30821">MDVLCVGHASYDLIMLVDHHPGEDEKCLAAGMWACGGGPAANAAVTVARLGGSGALAAYLGADAYGCLHFSELEAEGVLTDFIVRGVHPTPLSVILVKPDGTRTVVNHRAATPSLSAFTLDLSLCRPGVILFDGHEPIISSSLARSARAAGIPTVLDAGSLHDGTRELAPLVDYLVASEKFARRFTGRDDPQLALDVLGRLAPCAVITLGGNGLVWKKGEASGALPAFSVPVRDTTGAGDVFHGTFALGIAQSLEFPALLRYASAAAALTCGKVGARTGIPWRGEVHDFLSSVGPVFE</sequence>
<dbReference type="InterPro" id="IPR002139">
    <property type="entry name" value="Ribo/fructo_kinase"/>
</dbReference>
<dbReference type="KEGG" id="sfu:Sfum_3386"/>
<accession>A0LNQ7</accession>
<dbReference type="PANTHER" id="PTHR42774:SF3">
    <property type="entry name" value="KETOHEXOKINASE"/>
    <property type="match status" value="1"/>
</dbReference>
<organism evidence="4 5">
    <name type="scientific">Syntrophobacter fumaroxidans (strain DSM 10017 / MPOB)</name>
    <dbReference type="NCBI Taxonomy" id="335543"/>
    <lineage>
        <taxon>Bacteria</taxon>
        <taxon>Pseudomonadati</taxon>
        <taxon>Thermodesulfobacteriota</taxon>
        <taxon>Syntrophobacteria</taxon>
        <taxon>Syntrophobacterales</taxon>
        <taxon>Syntrophobacteraceae</taxon>
        <taxon>Syntrophobacter</taxon>
    </lineage>
</organism>
<dbReference type="FunCoup" id="A0LNQ7">
    <property type="interactions" value="4"/>
</dbReference>
<dbReference type="AlphaFoldDB" id="A0LNQ7"/>
<proteinExistence type="predicted"/>
<dbReference type="EMBL" id="CP000478">
    <property type="protein sequence ID" value="ABK19059.1"/>
    <property type="molecule type" value="Genomic_DNA"/>
</dbReference>
<dbReference type="InterPro" id="IPR011611">
    <property type="entry name" value="PfkB_dom"/>
</dbReference>
<keyword evidence="1" id="KW-0808">Transferase</keyword>
<dbReference type="GO" id="GO:0016301">
    <property type="term" value="F:kinase activity"/>
    <property type="evidence" value="ECO:0007669"/>
    <property type="project" value="UniProtKB-KW"/>
</dbReference>
<evidence type="ECO:0000256" key="1">
    <source>
        <dbReference type="ARBA" id="ARBA00022679"/>
    </source>
</evidence>
<dbReference type="STRING" id="335543.Sfum_3386"/>
<evidence type="ECO:0000256" key="2">
    <source>
        <dbReference type="ARBA" id="ARBA00022777"/>
    </source>
</evidence>
<dbReference type="eggNOG" id="COG0524">
    <property type="taxonomic scope" value="Bacteria"/>
</dbReference>
<dbReference type="Gene3D" id="3.40.1190.20">
    <property type="match status" value="1"/>
</dbReference>
<reference evidence="4 5" key="1">
    <citation type="submission" date="2006-10" db="EMBL/GenBank/DDBJ databases">
        <title>Complete sequence of Syntrophobacter fumaroxidans MPOB.</title>
        <authorList>
            <consortium name="US DOE Joint Genome Institute"/>
            <person name="Copeland A."/>
            <person name="Lucas S."/>
            <person name="Lapidus A."/>
            <person name="Barry K."/>
            <person name="Detter J.C."/>
            <person name="Glavina del Rio T."/>
            <person name="Hammon N."/>
            <person name="Israni S."/>
            <person name="Pitluck S."/>
            <person name="Goltsman E.G."/>
            <person name="Martinez M."/>
            <person name="Schmutz J."/>
            <person name="Larimer F."/>
            <person name="Land M."/>
            <person name="Hauser L."/>
            <person name="Kyrpides N."/>
            <person name="Kim E."/>
            <person name="Boone D.R."/>
            <person name="Brockman F."/>
            <person name="Culley D."/>
            <person name="Ferry J."/>
            <person name="Gunsalus R."/>
            <person name="McInerney M.J."/>
            <person name="Morrison M."/>
            <person name="Plugge C."/>
            <person name="Rohlin L."/>
            <person name="Scholten J."/>
            <person name="Sieber J."/>
            <person name="Stams A.J.M."/>
            <person name="Worm P."/>
            <person name="Henstra A.M."/>
            <person name="Richardson P."/>
        </authorList>
    </citation>
    <scope>NUCLEOTIDE SEQUENCE [LARGE SCALE GENOMIC DNA]</scope>
    <source>
        <strain evidence="5">DSM 10017 / MPOB</strain>
    </source>
</reference>
<gene>
    <name evidence="4" type="ordered locus">Sfum_3386</name>
</gene>
<dbReference type="SUPFAM" id="SSF53613">
    <property type="entry name" value="Ribokinase-like"/>
    <property type="match status" value="1"/>
</dbReference>
<evidence type="ECO:0000259" key="3">
    <source>
        <dbReference type="Pfam" id="PF00294"/>
    </source>
</evidence>
<protein>
    <submittedName>
        <fullName evidence="4">PfkB domain protein</fullName>
    </submittedName>
</protein>
<dbReference type="HOGENOM" id="CLU_027634_2_2_7"/>
<evidence type="ECO:0000313" key="5">
    <source>
        <dbReference type="Proteomes" id="UP000001784"/>
    </source>
</evidence>
<keyword evidence="2" id="KW-0418">Kinase</keyword>
<dbReference type="InterPro" id="IPR029056">
    <property type="entry name" value="Ribokinase-like"/>
</dbReference>
<keyword evidence="5" id="KW-1185">Reference proteome</keyword>